<gene>
    <name evidence="1" type="ORF">Fmac_001696</name>
</gene>
<sequence length="233" mass="26293">MDRCPSESSLLNSSSSPYRSARNSIASVWFAITTLRRIVSSISHTGGFQKLYHVEAPGPDREWHEEIVELDEHASKAINKVKGDQKSDKGSEIFTSAPLATSFIRSHTFIMASRLKNNTVVVTVRIHRKERDPCVRVVTSPPSSTWFIPKPHRTGVALTQILECMRKVELSSDVTSARNKSNKAKQVINYRSERKSFQAINISYDELLGPLLDSSSNSLERRSRPVIDRRLLE</sequence>
<keyword evidence="2" id="KW-1185">Reference proteome</keyword>
<name>A0ABD1NHU5_9FABA</name>
<accession>A0ABD1NHU5</accession>
<evidence type="ECO:0000313" key="1">
    <source>
        <dbReference type="EMBL" id="KAL2347696.1"/>
    </source>
</evidence>
<dbReference type="AlphaFoldDB" id="A0ABD1NHU5"/>
<dbReference type="EMBL" id="JBGMDY010000001">
    <property type="protein sequence ID" value="KAL2347696.1"/>
    <property type="molecule type" value="Genomic_DNA"/>
</dbReference>
<reference evidence="1 2" key="1">
    <citation type="submission" date="2024-08" db="EMBL/GenBank/DDBJ databases">
        <title>Insights into the chromosomal genome structure of Flemingia macrophylla.</title>
        <authorList>
            <person name="Ding Y."/>
            <person name="Zhao Y."/>
            <person name="Bi W."/>
            <person name="Wu M."/>
            <person name="Zhao G."/>
            <person name="Gong Y."/>
            <person name="Li W."/>
            <person name="Zhang P."/>
        </authorList>
    </citation>
    <scope>NUCLEOTIDE SEQUENCE [LARGE SCALE GENOMIC DNA]</scope>
    <source>
        <strain evidence="1">DYQJB</strain>
        <tissue evidence="1">Leaf</tissue>
    </source>
</reference>
<comment type="caution">
    <text evidence="1">The sequence shown here is derived from an EMBL/GenBank/DDBJ whole genome shotgun (WGS) entry which is preliminary data.</text>
</comment>
<evidence type="ECO:0000313" key="2">
    <source>
        <dbReference type="Proteomes" id="UP001603857"/>
    </source>
</evidence>
<dbReference type="Proteomes" id="UP001603857">
    <property type="component" value="Unassembled WGS sequence"/>
</dbReference>
<protein>
    <submittedName>
        <fullName evidence="1">Uncharacterized protein</fullName>
    </submittedName>
</protein>
<organism evidence="1 2">
    <name type="scientific">Flemingia macrophylla</name>
    <dbReference type="NCBI Taxonomy" id="520843"/>
    <lineage>
        <taxon>Eukaryota</taxon>
        <taxon>Viridiplantae</taxon>
        <taxon>Streptophyta</taxon>
        <taxon>Embryophyta</taxon>
        <taxon>Tracheophyta</taxon>
        <taxon>Spermatophyta</taxon>
        <taxon>Magnoliopsida</taxon>
        <taxon>eudicotyledons</taxon>
        <taxon>Gunneridae</taxon>
        <taxon>Pentapetalae</taxon>
        <taxon>rosids</taxon>
        <taxon>fabids</taxon>
        <taxon>Fabales</taxon>
        <taxon>Fabaceae</taxon>
        <taxon>Papilionoideae</taxon>
        <taxon>50 kb inversion clade</taxon>
        <taxon>NPAAA clade</taxon>
        <taxon>indigoferoid/millettioid clade</taxon>
        <taxon>Phaseoleae</taxon>
        <taxon>Flemingia</taxon>
    </lineage>
</organism>
<proteinExistence type="predicted"/>